<dbReference type="Pfam" id="PF09379">
    <property type="entry name" value="FERM_N"/>
    <property type="match status" value="1"/>
</dbReference>
<name>A0A6G1B6S9_CROCR</name>
<proteinExistence type="predicted"/>
<dbReference type="PANTHER" id="PTHR13429:SF7">
    <property type="entry name" value="FERM DOMAIN-CONTAINING PROTEIN 1"/>
    <property type="match status" value="1"/>
</dbReference>
<dbReference type="GO" id="GO:0098592">
    <property type="term" value="C:cytoplasmic side of apical plasma membrane"/>
    <property type="evidence" value="ECO:0007669"/>
    <property type="project" value="TreeGrafter"/>
</dbReference>
<feature type="non-terminal residue" evidence="3">
    <location>
        <position position="1"/>
    </location>
</feature>
<dbReference type="InterPro" id="IPR029071">
    <property type="entry name" value="Ubiquitin-like_domsf"/>
</dbReference>
<feature type="domain" description="FERM" evidence="2">
    <location>
        <begin position="1"/>
        <end position="294"/>
    </location>
</feature>
<dbReference type="InterPro" id="IPR019749">
    <property type="entry name" value="Band_41_domain"/>
</dbReference>
<dbReference type="Gene3D" id="3.10.20.90">
    <property type="entry name" value="Phosphatidylinositol 3-kinase Catalytic Subunit, Chain A, domain 1"/>
    <property type="match status" value="1"/>
</dbReference>
<feature type="non-terminal residue" evidence="3">
    <location>
        <position position="348"/>
    </location>
</feature>
<dbReference type="SUPFAM" id="SSF54236">
    <property type="entry name" value="Ubiquitin-like"/>
    <property type="match status" value="1"/>
</dbReference>
<keyword evidence="4" id="KW-1185">Reference proteome</keyword>
<dbReference type="SUPFAM" id="SSF50729">
    <property type="entry name" value="PH domain-like"/>
    <property type="match status" value="1"/>
</dbReference>
<dbReference type="Gene3D" id="1.20.80.10">
    <property type="match status" value="1"/>
</dbReference>
<reference evidence="3 4" key="1">
    <citation type="submission" date="2019-11" db="EMBL/GenBank/DDBJ databases">
        <authorList>
            <person name="Yang C."/>
            <person name="Li F."/>
        </authorList>
    </citation>
    <scope>NUCLEOTIDE SEQUENCE [LARGE SCALE GENOMIC DNA]</scope>
    <source>
        <strain evidence="3">KB4526</strain>
        <tissue evidence="3">Muscle</tissue>
    </source>
</reference>
<evidence type="ECO:0000313" key="4">
    <source>
        <dbReference type="Proteomes" id="UP000475037"/>
    </source>
</evidence>
<dbReference type="InterPro" id="IPR018979">
    <property type="entry name" value="FERM_N"/>
</dbReference>
<dbReference type="SMART" id="SM00295">
    <property type="entry name" value="B41"/>
    <property type="match status" value="1"/>
</dbReference>
<gene>
    <name evidence="3" type="primary">Frmd1</name>
    <name evidence="3" type="ORF">FOF47_R19832</name>
</gene>
<dbReference type="AlphaFoldDB" id="A0A6G1B6S9"/>
<dbReference type="InterPro" id="IPR014352">
    <property type="entry name" value="FERM/acyl-CoA-bd_prot_sf"/>
</dbReference>
<dbReference type="InterPro" id="IPR000299">
    <property type="entry name" value="FERM_domain"/>
</dbReference>
<sequence>VQATCRELFQQVCDVTSIKEAHFFGLSVVRNNEYMFMDLEQKVSKYFPKDWKRQGAGRPHAPFVTFLRVQYYVEDGRVIRDERARQLYYCHLKERVLRSECTHREEAYFLLAAYGLQADLGDHREPVHVGRYFEPHAYFPHWVIAKRGSAYILRHAPALHRAQRGLAPEEAVLRFIREACRLEDVPVHFFRLYKEQGWPPGLGLRPVFKSLVVTRFSRTITSCLFLVQGKRFEIQPDGLPSARKLVYYTGCALRSGHLLRLLSASHQLRLSLRPTLQRLQQLEGAEEKQRYRESYVSDTRAQDPDLDPGSPPAGAGASGSPCACGIEVDAGPAEPREVSVDEPWGAEA</sequence>
<feature type="compositionally biased region" description="Low complexity" evidence="1">
    <location>
        <begin position="312"/>
        <end position="325"/>
    </location>
</feature>
<evidence type="ECO:0000256" key="1">
    <source>
        <dbReference type="SAM" id="MobiDB-lite"/>
    </source>
</evidence>
<dbReference type="InterPro" id="IPR047145">
    <property type="entry name" value="FRMD6-like"/>
</dbReference>
<dbReference type="InterPro" id="IPR019748">
    <property type="entry name" value="FERM_central"/>
</dbReference>
<protein>
    <submittedName>
        <fullName evidence="3">FRMD1 protein</fullName>
    </submittedName>
</protein>
<dbReference type="PANTHER" id="PTHR13429">
    <property type="entry name" value="FERM DOMAIN (PROTEIN4.1-EZRIN-RADIXIN-MOESIN) FAMILY"/>
    <property type="match status" value="1"/>
</dbReference>
<evidence type="ECO:0000259" key="2">
    <source>
        <dbReference type="PROSITE" id="PS50057"/>
    </source>
</evidence>
<dbReference type="EMBL" id="VOAJ01002090">
    <property type="protein sequence ID" value="KAF0883417.1"/>
    <property type="molecule type" value="Genomic_DNA"/>
</dbReference>
<dbReference type="CDD" id="cd14473">
    <property type="entry name" value="FERM_B-lobe"/>
    <property type="match status" value="1"/>
</dbReference>
<dbReference type="GO" id="GO:0035332">
    <property type="term" value="P:positive regulation of hippo signaling"/>
    <property type="evidence" value="ECO:0007669"/>
    <property type="project" value="TreeGrafter"/>
</dbReference>
<dbReference type="SUPFAM" id="SSF47031">
    <property type="entry name" value="Second domain of FERM"/>
    <property type="match status" value="1"/>
</dbReference>
<evidence type="ECO:0000313" key="3">
    <source>
        <dbReference type="EMBL" id="KAF0883417.1"/>
    </source>
</evidence>
<dbReference type="PROSITE" id="PS50057">
    <property type="entry name" value="FERM_3"/>
    <property type="match status" value="1"/>
</dbReference>
<feature type="compositionally biased region" description="Basic and acidic residues" evidence="1">
    <location>
        <begin position="285"/>
        <end position="303"/>
    </location>
</feature>
<accession>A0A6G1B6S9</accession>
<feature type="region of interest" description="Disordered" evidence="1">
    <location>
        <begin position="283"/>
        <end position="348"/>
    </location>
</feature>
<dbReference type="Proteomes" id="UP000475037">
    <property type="component" value="Unassembled WGS sequence"/>
</dbReference>
<organism evidence="3 4">
    <name type="scientific">Crocuta crocuta</name>
    <name type="common">Spotted hyena</name>
    <dbReference type="NCBI Taxonomy" id="9678"/>
    <lineage>
        <taxon>Eukaryota</taxon>
        <taxon>Metazoa</taxon>
        <taxon>Chordata</taxon>
        <taxon>Craniata</taxon>
        <taxon>Vertebrata</taxon>
        <taxon>Euteleostomi</taxon>
        <taxon>Mammalia</taxon>
        <taxon>Eutheria</taxon>
        <taxon>Laurasiatheria</taxon>
        <taxon>Carnivora</taxon>
        <taxon>Feliformia</taxon>
        <taxon>Hyaenidae</taxon>
        <taxon>Crocuta</taxon>
    </lineage>
</organism>
<dbReference type="Pfam" id="PF00373">
    <property type="entry name" value="FERM_M"/>
    <property type="match status" value="1"/>
</dbReference>
<dbReference type="InterPro" id="IPR035963">
    <property type="entry name" value="FERM_2"/>
</dbReference>
<comment type="caution">
    <text evidence="3">The sequence shown here is derived from an EMBL/GenBank/DDBJ whole genome shotgun (WGS) entry which is preliminary data.</text>
</comment>